<keyword evidence="2" id="KW-1133">Transmembrane helix</keyword>
<keyword evidence="2" id="KW-0472">Membrane</keyword>
<dbReference type="InterPro" id="IPR010734">
    <property type="entry name" value="Copine_C"/>
</dbReference>
<feature type="compositionally biased region" description="Low complexity" evidence="1">
    <location>
        <begin position="23"/>
        <end position="37"/>
    </location>
</feature>
<evidence type="ECO:0000256" key="2">
    <source>
        <dbReference type="SAM" id="Phobius"/>
    </source>
</evidence>
<dbReference type="AlphaFoldDB" id="A0A6A4L8P7"/>
<protein>
    <recommendedName>
        <fullName evidence="3">Copine C-terminal domain-containing protein</fullName>
    </recommendedName>
</protein>
<dbReference type="OrthoDB" id="5855668at2759"/>
<organism evidence="4 5">
    <name type="scientific">Rhododendron williamsianum</name>
    <dbReference type="NCBI Taxonomy" id="262921"/>
    <lineage>
        <taxon>Eukaryota</taxon>
        <taxon>Viridiplantae</taxon>
        <taxon>Streptophyta</taxon>
        <taxon>Embryophyta</taxon>
        <taxon>Tracheophyta</taxon>
        <taxon>Spermatophyta</taxon>
        <taxon>Magnoliopsida</taxon>
        <taxon>eudicotyledons</taxon>
        <taxon>Gunneridae</taxon>
        <taxon>Pentapetalae</taxon>
        <taxon>asterids</taxon>
        <taxon>Ericales</taxon>
        <taxon>Ericaceae</taxon>
        <taxon>Ericoideae</taxon>
        <taxon>Rhodoreae</taxon>
        <taxon>Rhododendron</taxon>
    </lineage>
</organism>
<dbReference type="PANTHER" id="PTHR45751:SF30">
    <property type="entry name" value="E3 UBIQUITIN-PROTEIN LIGASE RGLG5"/>
    <property type="match status" value="1"/>
</dbReference>
<dbReference type="GO" id="GO:0016567">
    <property type="term" value="P:protein ubiquitination"/>
    <property type="evidence" value="ECO:0007669"/>
    <property type="project" value="TreeGrafter"/>
</dbReference>
<feature type="transmembrane region" description="Helical" evidence="2">
    <location>
        <begin position="344"/>
        <end position="365"/>
    </location>
</feature>
<dbReference type="EMBL" id="QEFC01002099">
    <property type="protein sequence ID" value="KAE9454650.1"/>
    <property type="molecule type" value="Genomic_DNA"/>
</dbReference>
<name>A0A6A4L8P7_9ERIC</name>
<feature type="compositionally biased region" description="Basic and acidic residues" evidence="1">
    <location>
        <begin position="1"/>
        <end position="11"/>
    </location>
</feature>
<proteinExistence type="predicted"/>
<feature type="region of interest" description="Disordered" evidence="1">
    <location>
        <begin position="1"/>
        <end position="59"/>
    </location>
</feature>
<dbReference type="InterPro" id="IPR052079">
    <property type="entry name" value="E3_ligase/Copine_domain"/>
</dbReference>
<feature type="domain" description="Copine C-terminal" evidence="3">
    <location>
        <begin position="100"/>
        <end position="297"/>
    </location>
</feature>
<dbReference type="PANTHER" id="PTHR45751">
    <property type="entry name" value="COPINE FAMILY PROTEIN 1"/>
    <property type="match status" value="1"/>
</dbReference>
<accession>A0A6A4L8P7</accession>
<feature type="non-terminal residue" evidence="4">
    <location>
        <position position="1"/>
    </location>
</feature>
<evidence type="ECO:0000313" key="5">
    <source>
        <dbReference type="Proteomes" id="UP000428333"/>
    </source>
</evidence>
<keyword evidence="5" id="KW-1185">Reference proteome</keyword>
<sequence length="404" mass="45722">MGGKSSKETTRRHFPSYSSPLFSHQPYPQSPYPQQHPNHTPRHHHAPAPYEHGGHTHHKNRKLEKKFSIISDDYQTLEQVRPLDRFKIIQSSELTSLGSGLNPYEQAISIIGKTLSAFDEDNLIPCFGFGDASTHDQEVFSFDPEERYCNGFEEVLRRYREIVPHLKLSGPTSFAPVIEMAMSIVEESGGQYHVLLIVTRSVDTAHGKVSPQEQNTIDAIIKASELSIILVGVGDGPWDTMREFDDNIPCRAFDNFQFVNFTEIMSKNVDPLRKQTEFALSALMEIPSQYKATLELRSGVKINSYTTSIAQNHTTQAVFRKVPLLTKDTIRQLALLHIQVLIRFALYVLLIRRTWLLLAGIRLAVIVENTSVHVPFARTNQNQNKALLTGFSWFLCGLLLLLIG</sequence>
<evidence type="ECO:0000313" key="4">
    <source>
        <dbReference type="EMBL" id="KAE9454650.1"/>
    </source>
</evidence>
<dbReference type="InterPro" id="IPR036465">
    <property type="entry name" value="vWFA_dom_sf"/>
</dbReference>
<reference evidence="4 5" key="1">
    <citation type="journal article" date="2019" name="Genome Biol. Evol.">
        <title>The Rhododendron genome and chromosomal organization provide insight into shared whole-genome duplications across the heath family (Ericaceae).</title>
        <authorList>
            <person name="Soza V.L."/>
            <person name="Lindsley D."/>
            <person name="Waalkes A."/>
            <person name="Ramage E."/>
            <person name="Patwardhan R.P."/>
            <person name="Burton J.N."/>
            <person name="Adey A."/>
            <person name="Kumar A."/>
            <person name="Qiu R."/>
            <person name="Shendure J."/>
            <person name="Hall B."/>
        </authorList>
    </citation>
    <scope>NUCLEOTIDE SEQUENCE [LARGE SCALE GENOMIC DNA]</scope>
    <source>
        <strain evidence="4">RSF 1966-606</strain>
    </source>
</reference>
<comment type="caution">
    <text evidence="4">The sequence shown here is derived from an EMBL/GenBank/DDBJ whole genome shotgun (WGS) entry which is preliminary data.</text>
</comment>
<dbReference type="GO" id="GO:0005634">
    <property type="term" value="C:nucleus"/>
    <property type="evidence" value="ECO:0007669"/>
    <property type="project" value="TreeGrafter"/>
</dbReference>
<dbReference type="SUPFAM" id="SSF53300">
    <property type="entry name" value="vWA-like"/>
    <property type="match status" value="1"/>
</dbReference>
<gene>
    <name evidence="4" type="ORF">C3L33_13431</name>
</gene>
<keyword evidence="2" id="KW-0812">Transmembrane</keyword>
<evidence type="ECO:0000256" key="1">
    <source>
        <dbReference type="SAM" id="MobiDB-lite"/>
    </source>
</evidence>
<feature type="transmembrane region" description="Helical" evidence="2">
    <location>
        <begin position="386"/>
        <end position="403"/>
    </location>
</feature>
<dbReference type="Pfam" id="PF07002">
    <property type="entry name" value="Copine"/>
    <property type="match status" value="1"/>
</dbReference>
<evidence type="ECO:0000259" key="3">
    <source>
        <dbReference type="Pfam" id="PF07002"/>
    </source>
</evidence>
<dbReference type="Proteomes" id="UP000428333">
    <property type="component" value="Linkage Group LG08"/>
</dbReference>
<dbReference type="GO" id="GO:0004842">
    <property type="term" value="F:ubiquitin-protein transferase activity"/>
    <property type="evidence" value="ECO:0007669"/>
    <property type="project" value="TreeGrafter"/>
</dbReference>